<protein>
    <recommendedName>
        <fullName evidence="3">PiggyBac transposable element-derived protein domain-containing protein</fullName>
    </recommendedName>
</protein>
<organism evidence="1 2">
    <name type="scientific">Tieghemostelium lacteum</name>
    <name type="common">Slime mold</name>
    <name type="synonym">Dictyostelium lacteum</name>
    <dbReference type="NCBI Taxonomy" id="361077"/>
    <lineage>
        <taxon>Eukaryota</taxon>
        <taxon>Amoebozoa</taxon>
        <taxon>Evosea</taxon>
        <taxon>Eumycetozoa</taxon>
        <taxon>Dictyostelia</taxon>
        <taxon>Dictyosteliales</taxon>
        <taxon>Raperosteliaceae</taxon>
        <taxon>Tieghemostelium</taxon>
    </lineage>
</organism>
<reference evidence="1 2" key="1">
    <citation type="submission" date="2015-12" db="EMBL/GenBank/DDBJ databases">
        <title>Dictyostelia acquired genes for synthesis and detection of signals that induce cell-type specialization by lateral gene transfer from prokaryotes.</title>
        <authorList>
            <person name="Gloeckner G."/>
            <person name="Schaap P."/>
        </authorList>
    </citation>
    <scope>NUCLEOTIDE SEQUENCE [LARGE SCALE GENOMIC DNA]</scope>
    <source>
        <strain evidence="1 2">TK</strain>
    </source>
</reference>
<gene>
    <name evidence="1" type="ORF">DLAC_09271</name>
</gene>
<evidence type="ECO:0000313" key="2">
    <source>
        <dbReference type="Proteomes" id="UP000076078"/>
    </source>
</evidence>
<dbReference type="EMBL" id="LODT01000037">
    <property type="protein sequence ID" value="KYQ90639.1"/>
    <property type="molecule type" value="Genomic_DNA"/>
</dbReference>
<comment type="caution">
    <text evidence="1">The sequence shown here is derived from an EMBL/GenBank/DDBJ whole genome shotgun (WGS) entry which is preliminary data.</text>
</comment>
<dbReference type="AlphaFoldDB" id="A0A151Z9M6"/>
<dbReference type="OrthoDB" id="5876240at2759"/>
<keyword evidence="2" id="KW-1185">Reference proteome</keyword>
<proteinExistence type="predicted"/>
<evidence type="ECO:0000313" key="1">
    <source>
        <dbReference type="EMBL" id="KYQ90639.1"/>
    </source>
</evidence>
<dbReference type="InParanoid" id="A0A151Z9M6"/>
<sequence length="354" mass="40824">MLVFSLDDDLYKWTSRGDTKKHLPDGIGNILWKLADENKYIYHIEIENYVRINLKHNEDLNRVILQKVEQSVPRGPYCFVIDAGLLGSTENAQYLLSKNRFFIVSVGANRIKNTLDNVLDNPNSKKVDVRLSKGIGTIKCGIKKGTTQASSVAAIAWKPKQDKIVYFYTNISQPLFRIDKYPRIASVYNYTHNYVDVSKMIVNRHRNIHRARIYWRSVFNDILNVLLYNSFILYSLKSKSNGTSPLSYKKYILSIFKSVFNTQTQNQNNFTRSTLIIPLLTKSSAPEKKTCEYKICNTVGNKISNKPTIVCSCHNFYFHPICSIAFHNEHLSIKTISQKDFNNVEHYTDHCGNQ</sequence>
<accession>A0A151Z9M6</accession>
<evidence type="ECO:0008006" key="3">
    <source>
        <dbReference type="Google" id="ProtNLM"/>
    </source>
</evidence>
<dbReference type="Proteomes" id="UP000076078">
    <property type="component" value="Unassembled WGS sequence"/>
</dbReference>
<dbReference type="OMA" id="TCEYKIC"/>
<name>A0A151Z9M6_TIELA</name>